<keyword evidence="2" id="KW-1185">Reference proteome</keyword>
<evidence type="ECO:0000313" key="1">
    <source>
        <dbReference type="EMBL" id="RUS90056.1"/>
    </source>
</evidence>
<sequence>MTALGLNFARIVHQMKASRKFLSDTHVKVMSHGGFPYEAFNGKAQINPWSIMHMMEFSRNASFNKFSPTDHCFLEFDKLYQNYLVFIASATTKVYPKLYDYSVTKGPLEIHVELDNVGKTSFGLKTSIFQEATDTPLCESFVQSVFVDLAKRKPNPPPDWWLEKYKQGLEGQATLRVPRHVLPQDGILWNYQMKVAASEIDTYWHTNWSQYVKFMFNAYVDFSAGTHSSGNLAAAFQKSKEFSVLYMQESNLGDSLDVQLWRDKHNPNLFKFQFLKQADVICESQLELYPHDPSEDVHGFAL</sequence>
<accession>A0A3S1CDX3</accession>
<comment type="caution">
    <text evidence="1">The sequence shown here is derived from an EMBL/GenBank/DDBJ whole genome shotgun (WGS) entry which is preliminary data.</text>
</comment>
<reference evidence="1 2" key="1">
    <citation type="submission" date="2019-01" db="EMBL/GenBank/DDBJ databases">
        <title>A draft genome assembly of the solar-powered sea slug Elysia chlorotica.</title>
        <authorList>
            <person name="Cai H."/>
            <person name="Li Q."/>
            <person name="Fang X."/>
            <person name="Li J."/>
            <person name="Curtis N.E."/>
            <person name="Altenburger A."/>
            <person name="Shibata T."/>
            <person name="Feng M."/>
            <person name="Maeda T."/>
            <person name="Schwartz J.A."/>
            <person name="Shigenobu S."/>
            <person name="Lundholm N."/>
            <person name="Nishiyama T."/>
            <person name="Yang H."/>
            <person name="Hasebe M."/>
            <person name="Li S."/>
            <person name="Pierce S.K."/>
            <person name="Wang J."/>
        </authorList>
    </citation>
    <scope>NUCLEOTIDE SEQUENCE [LARGE SCALE GENOMIC DNA]</scope>
    <source>
        <strain evidence="1">EC2010</strain>
        <tissue evidence="1">Whole organism of an adult</tissue>
    </source>
</reference>
<protein>
    <submittedName>
        <fullName evidence="1">Uncharacterized protein</fullName>
    </submittedName>
</protein>
<dbReference type="PANTHER" id="PTHR34487:SF1">
    <property type="entry name" value="ACYL-ACP THIOESTERASE"/>
    <property type="match status" value="1"/>
</dbReference>
<dbReference type="EMBL" id="RQTK01000041">
    <property type="protein sequence ID" value="RUS90056.1"/>
    <property type="molecule type" value="Genomic_DNA"/>
</dbReference>
<dbReference type="SUPFAM" id="SSF54637">
    <property type="entry name" value="Thioesterase/thiol ester dehydrase-isomerase"/>
    <property type="match status" value="2"/>
</dbReference>
<dbReference type="InterPro" id="IPR029069">
    <property type="entry name" value="HotDog_dom_sf"/>
</dbReference>
<dbReference type="Proteomes" id="UP000271974">
    <property type="component" value="Unassembled WGS sequence"/>
</dbReference>
<dbReference type="PANTHER" id="PTHR34487">
    <property type="entry name" value="ACYL-ACP THIOESTERASE"/>
    <property type="match status" value="1"/>
</dbReference>
<evidence type="ECO:0000313" key="2">
    <source>
        <dbReference type="Proteomes" id="UP000271974"/>
    </source>
</evidence>
<dbReference type="Gene3D" id="3.10.129.10">
    <property type="entry name" value="Hotdog Thioesterase"/>
    <property type="match status" value="2"/>
</dbReference>
<dbReference type="AlphaFoldDB" id="A0A3S1CDX3"/>
<organism evidence="1 2">
    <name type="scientific">Elysia chlorotica</name>
    <name type="common">Eastern emerald elysia</name>
    <name type="synonym">Sea slug</name>
    <dbReference type="NCBI Taxonomy" id="188477"/>
    <lineage>
        <taxon>Eukaryota</taxon>
        <taxon>Metazoa</taxon>
        <taxon>Spiralia</taxon>
        <taxon>Lophotrochozoa</taxon>
        <taxon>Mollusca</taxon>
        <taxon>Gastropoda</taxon>
        <taxon>Heterobranchia</taxon>
        <taxon>Euthyneura</taxon>
        <taxon>Panpulmonata</taxon>
        <taxon>Sacoglossa</taxon>
        <taxon>Placobranchoidea</taxon>
        <taxon>Plakobranchidae</taxon>
        <taxon>Elysia</taxon>
    </lineage>
</organism>
<proteinExistence type="predicted"/>
<dbReference type="OrthoDB" id="6121932at2759"/>
<name>A0A3S1CDX3_ELYCH</name>
<gene>
    <name evidence="1" type="ORF">EGW08_002169</name>
</gene>